<organism evidence="1 2">
    <name type="scientific">Protopolystoma xenopodis</name>
    <dbReference type="NCBI Taxonomy" id="117903"/>
    <lineage>
        <taxon>Eukaryota</taxon>
        <taxon>Metazoa</taxon>
        <taxon>Spiralia</taxon>
        <taxon>Lophotrochozoa</taxon>
        <taxon>Platyhelminthes</taxon>
        <taxon>Monogenea</taxon>
        <taxon>Polyopisthocotylea</taxon>
        <taxon>Polystomatidea</taxon>
        <taxon>Polystomatidae</taxon>
        <taxon>Protopolystoma</taxon>
    </lineage>
</organism>
<name>A0A448X5Z8_9PLAT</name>
<protein>
    <submittedName>
        <fullName evidence="1">Uncharacterized protein</fullName>
    </submittedName>
</protein>
<comment type="caution">
    <text evidence="1">The sequence shown here is derived from an EMBL/GenBank/DDBJ whole genome shotgun (WGS) entry which is preliminary data.</text>
</comment>
<dbReference type="Proteomes" id="UP000784294">
    <property type="component" value="Unassembled WGS sequence"/>
</dbReference>
<keyword evidence="2" id="KW-1185">Reference proteome</keyword>
<reference evidence="1" key="1">
    <citation type="submission" date="2018-11" db="EMBL/GenBank/DDBJ databases">
        <authorList>
            <consortium name="Pathogen Informatics"/>
        </authorList>
    </citation>
    <scope>NUCLEOTIDE SEQUENCE</scope>
</reference>
<gene>
    <name evidence="1" type="ORF">PXEA_LOCUS22454</name>
</gene>
<accession>A0A448X5Z8</accession>
<evidence type="ECO:0000313" key="1">
    <source>
        <dbReference type="EMBL" id="VEL29014.1"/>
    </source>
</evidence>
<dbReference type="AlphaFoldDB" id="A0A448X5Z8"/>
<proteinExistence type="predicted"/>
<sequence>MGVTPLITNCSSTGGSILVESELQLQVQLQEEEAPKPDLQSLIRRSETPPFPIALSGDIIGSDCMPADSVVSASSLHDSALADLDKQNEKIASHVTTHINISQSYTPASLPLPSDLHRTAASLHSLKASEQACFSHSDTVNGAEYVKLRLFPDRSIPFLPKSRLGNLHTTSLFICITLFTFL</sequence>
<dbReference type="EMBL" id="CAAALY010099608">
    <property type="protein sequence ID" value="VEL29014.1"/>
    <property type="molecule type" value="Genomic_DNA"/>
</dbReference>
<evidence type="ECO:0000313" key="2">
    <source>
        <dbReference type="Proteomes" id="UP000784294"/>
    </source>
</evidence>